<dbReference type="InterPro" id="IPR029063">
    <property type="entry name" value="SAM-dependent_MTases_sf"/>
</dbReference>
<evidence type="ECO:0000256" key="6">
    <source>
        <dbReference type="ARBA" id="ARBA00022694"/>
    </source>
</evidence>
<dbReference type="STRING" id="1157962.A0A250XF06"/>
<dbReference type="EC" id="2.1.1.33" evidence="2"/>
<dbReference type="GO" id="GO:0043527">
    <property type="term" value="C:tRNA methyltransferase complex"/>
    <property type="evidence" value="ECO:0007669"/>
    <property type="project" value="TreeGrafter"/>
</dbReference>
<evidence type="ECO:0000313" key="8">
    <source>
        <dbReference type="Proteomes" id="UP000232323"/>
    </source>
</evidence>
<dbReference type="EMBL" id="BEGY01000068">
    <property type="protein sequence ID" value="GAX81665.1"/>
    <property type="molecule type" value="Genomic_DNA"/>
</dbReference>
<sequence length="528" mass="58574">MIEYLRGQLASRSEAFQAKHGRPARLSDIQADVVWLHDFQALKEEERKAAGKPQPGGCTIFIPRRRRYCSHAATEGMSVCSEHASLLATAYQEASQPDTLQTGTMHSSSMSELESESHHTAHLESEYHHTAYLESHLCQAEPSLGDEIKDVVFTESWGTPPKLNLQPLLPKAPYDTTIIDNKRSTEGSIIDLSAGGTQLVEVEGQALAVTGPRNVSLECEGLSISVSLVSTQADGASDGVNNNSHSAAALGAHEAVMHRSSIKRNLKRRMKHCSNPLAKQFLVPFTPPDWSKIFADATLPILLDIGCAKGRWLRSMATCPLFEAEHGRHNFLGVELFTPLVISANEWRDNAGLRNLHYLAANISFAFPALVASLPPKTVSKVCIQFPDPWRVDGKHAARRTLNTTLAQQLCHTLPEGSHLYLASDCLVTAEDMRRTMIDTGAFVLHPKHVEQCTYSSQEDEKGMIPLQDPSGDDRDIPACTSNASFISQECKRRCQWLSRRPFNTPTERDKVCEALWRPVYRTFMIKQ</sequence>
<comment type="catalytic activity">
    <reaction evidence="1">
        <text>guanosine(46) in tRNA + S-adenosyl-L-methionine = N(7)-methylguanosine(46) in tRNA + S-adenosyl-L-homocysteine</text>
        <dbReference type="Rhea" id="RHEA:42708"/>
        <dbReference type="Rhea" id="RHEA-COMP:10188"/>
        <dbReference type="Rhea" id="RHEA-COMP:10189"/>
        <dbReference type="ChEBI" id="CHEBI:57856"/>
        <dbReference type="ChEBI" id="CHEBI:59789"/>
        <dbReference type="ChEBI" id="CHEBI:74269"/>
        <dbReference type="ChEBI" id="CHEBI:74480"/>
        <dbReference type="EC" id="2.1.1.33"/>
    </reaction>
</comment>
<proteinExistence type="predicted"/>
<evidence type="ECO:0000256" key="1">
    <source>
        <dbReference type="ARBA" id="ARBA00000142"/>
    </source>
</evidence>
<dbReference type="SUPFAM" id="SSF53335">
    <property type="entry name" value="S-adenosyl-L-methionine-dependent methyltransferases"/>
    <property type="match status" value="1"/>
</dbReference>
<dbReference type="AlphaFoldDB" id="A0A250XF06"/>
<accession>A0A250XF06</accession>
<dbReference type="Proteomes" id="UP000232323">
    <property type="component" value="Unassembled WGS sequence"/>
</dbReference>
<evidence type="ECO:0000256" key="3">
    <source>
        <dbReference type="ARBA" id="ARBA00022603"/>
    </source>
</evidence>
<reference evidence="7 8" key="1">
    <citation type="submission" date="2017-08" db="EMBL/GenBank/DDBJ databases">
        <title>Acidophilic green algal genome provides insights into adaptation to an acidic environment.</title>
        <authorList>
            <person name="Hirooka S."/>
            <person name="Hirose Y."/>
            <person name="Kanesaki Y."/>
            <person name="Higuchi S."/>
            <person name="Fujiwara T."/>
            <person name="Onuma R."/>
            <person name="Era A."/>
            <person name="Ohbayashi R."/>
            <person name="Uzuka A."/>
            <person name="Nozaki H."/>
            <person name="Yoshikawa H."/>
            <person name="Miyagishima S.Y."/>
        </authorList>
    </citation>
    <scope>NUCLEOTIDE SEQUENCE [LARGE SCALE GENOMIC DNA]</scope>
    <source>
        <strain evidence="7 8">NIES-2499</strain>
    </source>
</reference>
<evidence type="ECO:0000256" key="4">
    <source>
        <dbReference type="ARBA" id="ARBA00022679"/>
    </source>
</evidence>
<keyword evidence="4" id="KW-0808">Transferase</keyword>
<name>A0A250XF06_9CHLO</name>
<keyword evidence="6" id="KW-0819">tRNA processing</keyword>
<dbReference type="GO" id="GO:0008176">
    <property type="term" value="F:tRNA (guanine(46)-N7)-methyltransferase activity"/>
    <property type="evidence" value="ECO:0007669"/>
    <property type="project" value="UniProtKB-EC"/>
</dbReference>
<dbReference type="PANTHER" id="PTHR23417:SF21">
    <property type="entry name" value="TRNA (GUANINE-N(7)-)-METHYLTRANSFERASE"/>
    <property type="match status" value="1"/>
</dbReference>
<dbReference type="OrthoDB" id="47276at2759"/>
<dbReference type="PROSITE" id="PS51625">
    <property type="entry name" value="SAM_MT_TRMB"/>
    <property type="match status" value="1"/>
</dbReference>
<evidence type="ECO:0000313" key="7">
    <source>
        <dbReference type="EMBL" id="GAX81665.1"/>
    </source>
</evidence>
<keyword evidence="3" id="KW-0489">Methyltransferase</keyword>
<protein>
    <recommendedName>
        <fullName evidence="2">tRNA (guanine(46)-N(7))-methyltransferase</fullName>
        <ecNumber evidence="2">2.1.1.33</ecNumber>
    </recommendedName>
</protein>
<gene>
    <name evidence="7" type="ORF">CEUSTIGMA_g9093.t1</name>
</gene>
<organism evidence="7 8">
    <name type="scientific">Chlamydomonas eustigma</name>
    <dbReference type="NCBI Taxonomy" id="1157962"/>
    <lineage>
        <taxon>Eukaryota</taxon>
        <taxon>Viridiplantae</taxon>
        <taxon>Chlorophyta</taxon>
        <taxon>core chlorophytes</taxon>
        <taxon>Chlorophyceae</taxon>
        <taxon>CS clade</taxon>
        <taxon>Chlamydomonadales</taxon>
        <taxon>Chlamydomonadaceae</taxon>
        <taxon>Chlamydomonas</taxon>
    </lineage>
</organism>
<evidence type="ECO:0000256" key="5">
    <source>
        <dbReference type="ARBA" id="ARBA00022691"/>
    </source>
</evidence>
<keyword evidence="5" id="KW-0949">S-adenosyl-L-methionine</keyword>
<dbReference type="Gene3D" id="3.40.50.150">
    <property type="entry name" value="Vaccinia Virus protein VP39"/>
    <property type="match status" value="1"/>
</dbReference>
<evidence type="ECO:0000256" key="2">
    <source>
        <dbReference type="ARBA" id="ARBA00011977"/>
    </source>
</evidence>
<dbReference type="Pfam" id="PF02390">
    <property type="entry name" value="Methyltransf_4"/>
    <property type="match status" value="1"/>
</dbReference>
<comment type="caution">
    <text evidence="7">The sequence shown here is derived from an EMBL/GenBank/DDBJ whole genome shotgun (WGS) entry which is preliminary data.</text>
</comment>
<dbReference type="InterPro" id="IPR003358">
    <property type="entry name" value="tRNA_(Gua-N-7)_MeTrfase_Trmb"/>
</dbReference>
<keyword evidence="8" id="KW-1185">Reference proteome</keyword>
<dbReference type="PANTHER" id="PTHR23417">
    <property type="entry name" value="3-DEOXY-D-MANNO-OCTULOSONIC-ACID TRANSFERASE/TRNA GUANINE-N 7 - -METHYLTRANSFERASE"/>
    <property type="match status" value="1"/>
</dbReference>